<reference evidence="2 3" key="1">
    <citation type="submission" date="2024-02" db="EMBL/GenBank/DDBJ databases">
        <authorList>
            <person name="Nijsse B."/>
            <person name="Sprong H."/>
        </authorList>
    </citation>
    <scope>NUCLEOTIDE SEQUENCE [LARGE SCALE GENOMIC DNA]</scope>
    <source>
        <strain evidence="2">OB144</strain>
        <plasmid evidence="2 3">2</plasmid>
    </source>
</reference>
<feature type="transmembrane region" description="Helical" evidence="1">
    <location>
        <begin position="20"/>
        <end position="39"/>
    </location>
</feature>
<protein>
    <submittedName>
        <fullName evidence="2">Acyl-[acyl-carrier-protein]--UDP-N-acetylglucosam ine O-acyltransferase</fullName>
    </submittedName>
</protein>
<sequence length="100" mass="11372">MTINNTDILHNQKSNTSNYYEYYIMIVGILGQSMHYIQAYKIFSTQSAEDISLPAYLICLFLLINWLIYGVVKKAKALIYAEILGMVGCSAIIIGTYLYN</sequence>
<name>A0ABM9NDV5_RICHE</name>
<geneLocation type="plasmid" evidence="2 3">
    <name>2</name>
</geneLocation>
<keyword evidence="1" id="KW-1133">Transmembrane helix</keyword>
<dbReference type="RefSeq" id="WP_010424146.1">
    <property type="nucleotide sequence ID" value="NZ_OY974081.1"/>
</dbReference>
<dbReference type="EMBL" id="OZ018777">
    <property type="protein sequence ID" value="CAK9121775.1"/>
    <property type="molecule type" value="Genomic_DNA"/>
</dbReference>
<dbReference type="Gene3D" id="1.20.1280.290">
    <property type="match status" value="1"/>
</dbReference>
<organism evidence="2 3">
    <name type="scientific">Rickettsia helvetica</name>
    <dbReference type="NCBI Taxonomy" id="35789"/>
    <lineage>
        <taxon>Bacteria</taxon>
        <taxon>Pseudomonadati</taxon>
        <taxon>Pseudomonadota</taxon>
        <taxon>Alphaproteobacteria</taxon>
        <taxon>Rickettsiales</taxon>
        <taxon>Rickettsiaceae</taxon>
        <taxon>Rickettsieae</taxon>
        <taxon>Rickettsia</taxon>
        <taxon>spotted fever group</taxon>
    </lineage>
</organism>
<evidence type="ECO:0000313" key="3">
    <source>
        <dbReference type="Proteomes" id="UP001642485"/>
    </source>
</evidence>
<keyword evidence="1" id="KW-0472">Membrane</keyword>
<dbReference type="InterPro" id="IPR004316">
    <property type="entry name" value="SWEET_rpt"/>
</dbReference>
<dbReference type="Pfam" id="PF03083">
    <property type="entry name" value="MtN3_slv"/>
    <property type="match status" value="1"/>
</dbReference>
<feature type="transmembrane region" description="Helical" evidence="1">
    <location>
        <begin position="78"/>
        <end position="99"/>
    </location>
</feature>
<keyword evidence="2" id="KW-0614">Plasmid</keyword>
<keyword evidence="1" id="KW-0812">Transmembrane</keyword>
<dbReference type="Proteomes" id="UP001642485">
    <property type="component" value="Plasmid 2"/>
</dbReference>
<accession>A0ABM9NDV5</accession>
<keyword evidence="3" id="KW-1185">Reference proteome</keyword>
<evidence type="ECO:0000256" key="1">
    <source>
        <dbReference type="SAM" id="Phobius"/>
    </source>
</evidence>
<evidence type="ECO:0000313" key="2">
    <source>
        <dbReference type="EMBL" id="CAK9121775.1"/>
    </source>
</evidence>
<gene>
    <name evidence="2" type="ORF">OB144RH_08320</name>
</gene>
<feature type="transmembrane region" description="Helical" evidence="1">
    <location>
        <begin position="51"/>
        <end position="72"/>
    </location>
</feature>
<proteinExistence type="predicted"/>